<dbReference type="EMBL" id="WBOS01000003">
    <property type="protein sequence ID" value="KAB2336602.1"/>
    <property type="molecule type" value="Genomic_DNA"/>
</dbReference>
<organism evidence="3 4">
    <name type="scientific">Cytobacillus depressus</name>
    <dbReference type="NCBI Taxonomy" id="1602942"/>
    <lineage>
        <taxon>Bacteria</taxon>
        <taxon>Bacillati</taxon>
        <taxon>Bacillota</taxon>
        <taxon>Bacilli</taxon>
        <taxon>Bacillales</taxon>
        <taxon>Bacillaceae</taxon>
        <taxon>Cytobacillus</taxon>
    </lineage>
</organism>
<sequence>MEKDTENQILNELKNINKSLQDINKRVDNIDSESERPFGIWDVLKSLLIGVLIVGPAIIVVITIFQIAGTWVFR</sequence>
<dbReference type="Proteomes" id="UP000481030">
    <property type="component" value="Unassembled WGS sequence"/>
</dbReference>
<reference evidence="3 4" key="1">
    <citation type="journal article" date="2016" name="Antonie Van Leeuwenhoek">
        <title>Bacillus depressus sp. nov., isolated from soil of a sunflower field.</title>
        <authorList>
            <person name="Wei X."/>
            <person name="Xin D."/>
            <person name="Xin Y."/>
            <person name="Zhang H."/>
            <person name="Wang T."/>
            <person name="Zhang J."/>
        </authorList>
    </citation>
    <scope>NUCLEOTIDE SEQUENCE [LARGE SCALE GENOMIC DNA]</scope>
    <source>
        <strain evidence="3 4">BZ1</strain>
    </source>
</reference>
<comment type="caution">
    <text evidence="3">The sequence shown here is derived from an EMBL/GenBank/DDBJ whole genome shotgun (WGS) entry which is preliminary data.</text>
</comment>
<gene>
    <name evidence="3" type="ORF">F7731_09565</name>
</gene>
<feature type="coiled-coil region" evidence="1">
    <location>
        <begin position="6"/>
        <end position="33"/>
    </location>
</feature>
<keyword evidence="2" id="KW-0812">Transmembrane</keyword>
<dbReference type="RefSeq" id="WP_151534555.1">
    <property type="nucleotide sequence ID" value="NZ_WBOS01000003.1"/>
</dbReference>
<keyword evidence="2" id="KW-1133">Transmembrane helix</keyword>
<dbReference type="AlphaFoldDB" id="A0A6L3VAR9"/>
<accession>A0A6L3VAR9</accession>
<feature type="transmembrane region" description="Helical" evidence="2">
    <location>
        <begin position="47"/>
        <end position="73"/>
    </location>
</feature>
<evidence type="ECO:0000256" key="2">
    <source>
        <dbReference type="SAM" id="Phobius"/>
    </source>
</evidence>
<keyword evidence="4" id="KW-1185">Reference proteome</keyword>
<keyword evidence="2" id="KW-0472">Membrane</keyword>
<evidence type="ECO:0000313" key="4">
    <source>
        <dbReference type="Proteomes" id="UP000481030"/>
    </source>
</evidence>
<evidence type="ECO:0000313" key="3">
    <source>
        <dbReference type="EMBL" id="KAB2336602.1"/>
    </source>
</evidence>
<dbReference type="OrthoDB" id="2973474at2"/>
<proteinExistence type="predicted"/>
<protein>
    <submittedName>
        <fullName evidence="3">Uncharacterized protein</fullName>
    </submittedName>
</protein>
<evidence type="ECO:0000256" key="1">
    <source>
        <dbReference type="SAM" id="Coils"/>
    </source>
</evidence>
<keyword evidence="1" id="KW-0175">Coiled coil</keyword>
<name>A0A6L3VAR9_9BACI</name>